<dbReference type="InterPro" id="IPR036249">
    <property type="entry name" value="Thioredoxin-like_sf"/>
</dbReference>
<proteinExistence type="predicted"/>
<keyword evidence="4" id="KW-1185">Reference proteome</keyword>
<feature type="transmembrane region" description="Helical" evidence="1">
    <location>
        <begin position="7"/>
        <end position="27"/>
    </location>
</feature>
<evidence type="ECO:0000313" key="4">
    <source>
        <dbReference type="Proteomes" id="UP001172083"/>
    </source>
</evidence>
<dbReference type="Gene3D" id="3.40.30.10">
    <property type="entry name" value="Glutaredoxin"/>
    <property type="match status" value="1"/>
</dbReference>
<accession>A0ABT8L066</accession>
<dbReference type="EMBL" id="JAUJEB010000001">
    <property type="protein sequence ID" value="MDN5211119.1"/>
    <property type="molecule type" value="Genomic_DNA"/>
</dbReference>
<evidence type="ECO:0000256" key="1">
    <source>
        <dbReference type="SAM" id="Phobius"/>
    </source>
</evidence>
<comment type="caution">
    <text evidence="3">The sequence shown here is derived from an EMBL/GenBank/DDBJ whole genome shotgun (WGS) entry which is preliminary data.</text>
</comment>
<name>A0ABT8L066_9BACT</name>
<feature type="domain" description="Thioredoxin" evidence="2">
    <location>
        <begin position="52"/>
        <end position="214"/>
    </location>
</feature>
<dbReference type="SUPFAM" id="SSF52833">
    <property type="entry name" value="Thioredoxin-like"/>
    <property type="match status" value="1"/>
</dbReference>
<dbReference type="PROSITE" id="PS51352">
    <property type="entry name" value="THIOREDOXIN_2"/>
    <property type="match status" value="1"/>
</dbReference>
<organism evidence="3 4">
    <name type="scientific">Agaribacillus aureus</name>
    <dbReference type="NCBI Taxonomy" id="3051825"/>
    <lineage>
        <taxon>Bacteria</taxon>
        <taxon>Pseudomonadati</taxon>
        <taxon>Bacteroidota</taxon>
        <taxon>Cytophagia</taxon>
        <taxon>Cytophagales</taxon>
        <taxon>Splendidivirgaceae</taxon>
        <taxon>Agaribacillus</taxon>
    </lineage>
</organism>
<dbReference type="InterPro" id="IPR013766">
    <property type="entry name" value="Thioredoxin_domain"/>
</dbReference>
<dbReference type="Proteomes" id="UP001172083">
    <property type="component" value="Unassembled WGS sequence"/>
</dbReference>
<sequence length="214" mass="24030">MNKGLKGLILGMILVVPVLIFIFLKVFGVNQFDLPVYYEEGVDTAFTDCEFQKGLHRIPDFSFPDYEGKVTNSDDLTGKSLIVYFTQNPGDSVDLRVNSGLARVLGSFEEQGNISVLTIHAKDPRQPVEPFRELAKKYNYGHKAWIIGYANPVYTNQLARCGFIIDFDAASVNTNNIIALADREGKIRGYFNGLDDDDIDRLIVELKILNSNQK</sequence>
<reference evidence="3" key="1">
    <citation type="submission" date="2023-06" db="EMBL/GenBank/DDBJ databases">
        <title>Genomic of Agaribacillus aureum.</title>
        <authorList>
            <person name="Wang G."/>
        </authorList>
    </citation>
    <scope>NUCLEOTIDE SEQUENCE</scope>
    <source>
        <strain evidence="3">BMA12</strain>
    </source>
</reference>
<dbReference type="RefSeq" id="WP_346756455.1">
    <property type="nucleotide sequence ID" value="NZ_JAUJEB010000001.1"/>
</dbReference>
<gene>
    <name evidence="3" type="ORF">QQ020_03630</name>
</gene>
<protein>
    <recommendedName>
        <fullName evidence="2">Thioredoxin domain-containing protein</fullName>
    </recommendedName>
</protein>
<evidence type="ECO:0000259" key="2">
    <source>
        <dbReference type="PROSITE" id="PS51352"/>
    </source>
</evidence>
<keyword evidence="1" id="KW-1133">Transmembrane helix</keyword>
<keyword evidence="1" id="KW-0812">Transmembrane</keyword>
<evidence type="ECO:0000313" key="3">
    <source>
        <dbReference type="EMBL" id="MDN5211119.1"/>
    </source>
</evidence>
<keyword evidence="1" id="KW-0472">Membrane</keyword>